<dbReference type="GO" id="GO:0043124">
    <property type="term" value="P:negative regulation of canonical NF-kappaB signal transduction"/>
    <property type="evidence" value="ECO:0007669"/>
    <property type="project" value="Ensembl"/>
</dbReference>
<dbReference type="CDD" id="cd00022">
    <property type="entry name" value="BIR"/>
    <property type="match status" value="3"/>
</dbReference>
<reference evidence="20" key="2">
    <citation type="submission" date="2025-08" db="UniProtKB">
        <authorList>
            <consortium name="Ensembl"/>
        </authorList>
    </citation>
    <scope>IDENTIFICATION</scope>
</reference>
<dbReference type="Pfam" id="PF13920">
    <property type="entry name" value="zf-C3HC4_3"/>
    <property type="match status" value="1"/>
</dbReference>
<dbReference type="AlphaFoldDB" id="H9GHT2"/>
<dbReference type="GO" id="GO:0046330">
    <property type="term" value="P:positive regulation of JNK cascade"/>
    <property type="evidence" value="ECO:0007669"/>
    <property type="project" value="Ensembl"/>
</dbReference>
<evidence type="ECO:0000256" key="12">
    <source>
        <dbReference type="ARBA" id="ARBA00022786"/>
    </source>
</evidence>
<gene>
    <name evidence="20" type="primary">XIAP</name>
</gene>
<dbReference type="GO" id="GO:0032496">
    <property type="term" value="P:response to lipopolysaccharide"/>
    <property type="evidence" value="ECO:0007669"/>
    <property type="project" value="Ensembl"/>
</dbReference>
<evidence type="ECO:0000256" key="9">
    <source>
        <dbReference type="ARBA" id="ARBA00022723"/>
    </source>
</evidence>
<dbReference type="GO" id="GO:0007249">
    <property type="term" value="P:canonical NF-kappaB signal transduction"/>
    <property type="evidence" value="ECO:0007669"/>
    <property type="project" value="Ensembl"/>
</dbReference>
<accession>H9GHT2</accession>
<keyword evidence="10" id="KW-0677">Repeat</keyword>
<dbReference type="GO" id="GO:0004869">
    <property type="term" value="F:cysteine-type endopeptidase inhibitor activity"/>
    <property type="evidence" value="ECO:0007669"/>
    <property type="project" value="Ensembl"/>
</dbReference>
<dbReference type="FunFam" id="1.10.1170.10:FF:000002">
    <property type="entry name" value="Baculoviral IAP repeat containing 7"/>
    <property type="match status" value="1"/>
</dbReference>
<dbReference type="Gene3D" id="1.10.1170.10">
    <property type="entry name" value="Inhibitor Of Apoptosis Protein (2mihbC-IAP-1), Chain A"/>
    <property type="match status" value="3"/>
</dbReference>
<keyword evidence="7" id="KW-0879">Wnt signaling pathway</keyword>
<dbReference type="PROSITE" id="PS01282">
    <property type="entry name" value="BIR_REPEAT_1"/>
    <property type="match status" value="2"/>
</dbReference>
<dbReference type="CDD" id="cd16714">
    <property type="entry name" value="RING-HC_BIRC4_8"/>
    <property type="match status" value="1"/>
</dbReference>
<feature type="domain" description="RING-type" evidence="19">
    <location>
        <begin position="583"/>
        <end position="617"/>
    </location>
</feature>
<dbReference type="GO" id="GO:0038066">
    <property type="term" value="P:p38MAPK cascade"/>
    <property type="evidence" value="ECO:0007669"/>
    <property type="project" value="Ensembl"/>
</dbReference>
<dbReference type="eggNOG" id="KOG1101">
    <property type="taxonomic scope" value="Eukaryota"/>
</dbReference>
<dbReference type="GO" id="GO:0006511">
    <property type="term" value="P:ubiquitin-dependent protein catabolic process"/>
    <property type="evidence" value="ECO:0007669"/>
    <property type="project" value="Ensembl"/>
</dbReference>
<dbReference type="GO" id="GO:0070427">
    <property type="term" value="P:nucleotide-binding oligomerization domain containing 1 signaling pathway"/>
    <property type="evidence" value="ECO:0007669"/>
    <property type="project" value="Ensembl"/>
</dbReference>
<dbReference type="GO" id="GO:0061630">
    <property type="term" value="F:ubiquitin protein ligase activity"/>
    <property type="evidence" value="ECO:0000318"/>
    <property type="project" value="GO_Central"/>
</dbReference>
<evidence type="ECO:0000256" key="7">
    <source>
        <dbReference type="ARBA" id="ARBA00022687"/>
    </source>
</evidence>
<dbReference type="GO" id="GO:0043027">
    <property type="term" value="F:cysteine-type endopeptidase inhibitor activity involved in apoptotic process"/>
    <property type="evidence" value="ECO:0000318"/>
    <property type="project" value="GO_Central"/>
</dbReference>
<dbReference type="HOGENOM" id="CLU_016347_1_1_1"/>
<dbReference type="GO" id="GO:0042802">
    <property type="term" value="F:identical protein binding"/>
    <property type="evidence" value="ECO:0007669"/>
    <property type="project" value="Ensembl"/>
</dbReference>
<dbReference type="GO" id="GO:0032481">
    <property type="term" value="P:positive regulation of type I interferon production"/>
    <property type="evidence" value="ECO:0007669"/>
    <property type="project" value="Ensembl"/>
</dbReference>
<evidence type="ECO:0000256" key="14">
    <source>
        <dbReference type="ARBA" id="ARBA00044089"/>
    </source>
</evidence>
<dbReference type="SMART" id="SM00184">
    <property type="entry name" value="RING"/>
    <property type="match status" value="1"/>
</dbReference>
<dbReference type="Pfam" id="PF21290">
    <property type="entry name" value="UBA_BIRC2-3"/>
    <property type="match status" value="1"/>
</dbReference>
<dbReference type="PROSITE" id="PS50143">
    <property type="entry name" value="BIR_REPEAT_2"/>
    <property type="match status" value="3"/>
</dbReference>
<keyword evidence="8" id="KW-0053">Apoptosis</keyword>
<dbReference type="GO" id="GO:0043066">
    <property type="term" value="P:negative regulation of apoptotic process"/>
    <property type="evidence" value="ECO:0000318"/>
    <property type="project" value="GO_Central"/>
</dbReference>
<evidence type="ECO:0000256" key="3">
    <source>
        <dbReference type="ARBA" id="ARBA00006672"/>
    </source>
</evidence>
<dbReference type="GO" id="GO:0051402">
    <property type="term" value="P:neuron apoptotic process"/>
    <property type="evidence" value="ECO:0007669"/>
    <property type="project" value="Ensembl"/>
</dbReference>
<dbReference type="PROSITE" id="PS50089">
    <property type="entry name" value="ZF_RING_2"/>
    <property type="match status" value="1"/>
</dbReference>
<evidence type="ECO:0000256" key="2">
    <source>
        <dbReference type="ARBA" id="ARBA00004496"/>
    </source>
</evidence>
<dbReference type="GO" id="GO:0043123">
    <property type="term" value="P:positive regulation of canonical NF-kappaB signal transduction"/>
    <property type="evidence" value="ECO:0007669"/>
    <property type="project" value="Ensembl"/>
</dbReference>
<dbReference type="GO" id="GO:0070431">
    <property type="term" value="P:nucleotide-binding oligomerization domain containing 2 signaling pathway"/>
    <property type="evidence" value="ECO:0007669"/>
    <property type="project" value="Ensembl"/>
</dbReference>
<dbReference type="GO" id="GO:0120283">
    <property type="term" value="F:protein serine/threonine kinase binding"/>
    <property type="evidence" value="ECO:0007669"/>
    <property type="project" value="Ensembl"/>
</dbReference>
<keyword evidence="21" id="KW-1185">Reference proteome</keyword>
<keyword evidence="5" id="KW-0963">Cytoplasm</keyword>
<dbReference type="GO" id="GO:0090263">
    <property type="term" value="P:positive regulation of canonical Wnt signaling pathway"/>
    <property type="evidence" value="ECO:0000318"/>
    <property type="project" value="GO_Central"/>
</dbReference>
<keyword evidence="12" id="KW-0833">Ubl conjugation pathway</keyword>
<keyword evidence="6" id="KW-0808">Transferase</keyword>
<dbReference type="Ensembl" id="ENSACAT00000011553.4">
    <property type="protein sequence ID" value="ENSACAP00000011315.4"/>
    <property type="gene ID" value="ENSACAG00000011578.4"/>
</dbReference>
<dbReference type="PANTHER" id="PTHR10044">
    <property type="entry name" value="INHIBITOR OF APOPTOSIS"/>
    <property type="match status" value="1"/>
</dbReference>
<comment type="subcellular location">
    <subcellularLocation>
        <location evidence="2">Cytoplasm</location>
    </subcellularLocation>
</comment>
<dbReference type="Proteomes" id="UP000001646">
    <property type="component" value="Unplaced"/>
</dbReference>
<evidence type="ECO:0000256" key="17">
    <source>
        <dbReference type="ARBA" id="ARBA00044244"/>
    </source>
</evidence>
<dbReference type="InterPro" id="IPR013083">
    <property type="entry name" value="Znf_RING/FYVE/PHD"/>
</dbReference>
<evidence type="ECO:0000256" key="6">
    <source>
        <dbReference type="ARBA" id="ARBA00022679"/>
    </source>
</evidence>
<dbReference type="GO" id="GO:0042742">
    <property type="term" value="P:defense response to bacterium"/>
    <property type="evidence" value="ECO:0007669"/>
    <property type="project" value="Ensembl"/>
</dbReference>
<dbReference type="GO" id="GO:0010804">
    <property type="term" value="P:negative regulation of tumor necrosis factor-mediated signaling pathway"/>
    <property type="evidence" value="ECO:0007669"/>
    <property type="project" value="Ensembl"/>
</dbReference>
<comment type="similarity">
    <text evidence="3">Belongs to the IAP family.</text>
</comment>
<evidence type="ECO:0000256" key="10">
    <source>
        <dbReference type="ARBA" id="ARBA00022737"/>
    </source>
</evidence>
<evidence type="ECO:0000256" key="1">
    <source>
        <dbReference type="ARBA" id="ARBA00000900"/>
    </source>
</evidence>
<dbReference type="InParanoid" id="H9GHT2"/>
<evidence type="ECO:0000259" key="19">
    <source>
        <dbReference type="PROSITE" id="PS50089"/>
    </source>
</evidence>
<reference evidence="20" key="3">
    <citation type="submission" date="2025-09" db="UniProtKB">
        <authorList>
            <consortium name="Ensembl"/>
        </authorList>
    </citation>
    <scope>IDENTIFICATION</scope>
</reference>
<dbReference type="InterPro" id="IPR048875">
    <property type="entry name" value="BIRC2-3-like_UBA"/>
</dbReference>
<dbReference type="Pfam" id="PF00653">
    <property type="entry name" value="BIR"/>
    <property type="match status" value="3"/>
</dbReference>
<comment type="catalytic activity">
    <reaction evidence="1">
        <text>S-ubiquitinyl-[E2 ubiquitin-conjugating enzyme]-L-cysteine + [acceptor protein]-L-lysine = [E2 ubiquitin-conjugating enzyme]-L-cysteine + N(6)-ubiquitinyl-[acceptor protein]-L-lysine.</text>
        <dbReference type="EC" id="2.3.2.27"/>
    </reaction>
</comment>
<keyword evidence="11 18" id="KW-0863">Zinc-finger</keyword>
<evidence type="ECO:0000256" key="4">
    <source>
        <dbReference type="ARBA" id="ARBA00012483"/>
    </source>
</evidence>
<dbReference type="FunFam" id="3.30.40.10:FF:000184">
    <property type="entry name" value="Baculoviral IAP repeat containing 2"/>
    <property type="match status" value="1"/>
</dbReference>
<evidence type="ECO:0000256" key="13">
    <source>
        <dbReference type="ARBA" id="ARBA00022833"/>
    </source>
</evidence>
<dbReference type="GO" id="GO:0097194">
    <property type="term" value="P:execution phase of apoptosis"/>
    <property type="evidence" value="ECO:0007669"/>
    <property type="project" value="Ensembl"/>
</dbReference>
<protein>
    <recommendedName>
        <fullName evidence="14">E3 ubiquitin-protein ligase XIAP</fullName>
        <ecNumber evidence="4">2.3.2.27</ecNumber>
    </recommendedName>
    <alternativeName>
        <fullName evidence="15">Baculoviral IAP repeat-containing protein 4</fullName>
    </alternativeName>
    <alternativeName>
        <fullName evidence="17">RING-type E3 ubiquitin transferase XIAP</fullName>
    </alternativeName>
    <alternativeName>
        <fullName evidence="16">X-linked inhibitor of apoptosis protein</fullName>
    </alternativeName>
</protein>
<evidence type="ECO:0000256" key="8">
    <source>
        <dbReference type="ARBA" id="ARBA00022703"/>
    </source>
</evidence>
<dbReference type="GO" id="GO:1902530">
    <property type="term" value="P:positive regulation of protein linear polyubiquitination"/>
    <property type="evidence" value="ECO:0007669"/>
    <property type="project" value="Ensembl"/>
</dbReference>
<dbReference type="FunFam" id="1.10.1170.10:FF:000011">
    <property type="entry name" value="E3 ubiquitin-protein ligase XIAP"/>
    <property type="match status" value="1"/>
</dbReference>
<dbReference type="SUPFAM" id="SSF57924">
    <property type="entry name" value="Inhibitor of apoptosis (IAP) repeat"/>
    <property type="match status" value="3"/>
</dbReference>
<dbReference type="SMART" id="SM00238">
    <property type="entry name" value="BIR"/>
    <property type="match status" value="3"/>
</dbReference>
<dbReference type="GO" id="GO:0006974">
    <property type="term" value="P:DNA damage response"/>
    <property type="evidence" value="ECO:0007669"/>
    <property type="project" value="Ensembl"/>
</dbReference>
<dbReference type="Gene3D" id="3.30.40.10">
    <property type="entry name" value="Zinc/RING finger domain, C3HC4 (zinc finger)"/>
    <property type="match status" value="1"/>
</dbReference>
<organism evidence="20 21">
    <name type="scientific">Anolis carolinensis</name>
    <name type="common">Green anole</name>
    <name type="synonym">American chameleon</name>
    <dbReference type="NCBI Taxonomy" id="28377"/>
    <lineage>
        <taxon>Eukaryota</taxon>
        <taxon>Metazoa</taxon>
        <taxon>Chordata</taxon>
        <taxon>Craniata</taxon>
        <taxon>Vertebrata</taxon>
        <taxon>Euteleostomi</taxon>
        <taxon>Lepidosauria</taxon>
        <taxon>Squamata</taxon>
        <taxon>Bifurcata</taxon>
        <taxon>Unidentata</taxon>
        <taxon>Episquamata</taxon>
        <taxon>Toxicofera</taxon>
        <taxon>Iguania</taxon>
        <taxon>Dactyloidae</taxon>
        <taxon>Anolis</taxon>
    </lineage>
</organism>
<evidence type="ECO:0000256" key="5">
    <source>
        <dbReference type="ARBA" id="ARBA00022490"/>
    </source>
</evidence>
<evidence type="ECO:0000256" key="18">
    <source>
        <dbReference type="PROSITE-ProRule" id="PRU00175"/>
    </source>
</evidence>
<dbReference type="GO" id="GO:0019805">
    <property type="term" value="P:quinolinate biosynthetic process"/>
    <property type="evidence" value="ECO:0007669"/>
    <property type="project" value="Ensembl"/>
</dbReference>
<dbReference type="GO" id="GO:0032480">
    <property type="term" value="P:negative regulation of type I interferon production"/>
    <property type="evidence" value="ECO:0007669"/>
    <property type="project" value="Ensembl"/>
</dbReference>
<dbReference type="GO" id="GO:0051726">
    <property type="term" value="P:regulation of cell cycle"/>
    <property type="evidence" value="ECO:0000318"/>
    <property type="project" value="GO_Central"/>
</dbReference>
<keyword evidence="9" id="KW-0479">Metal-binding</keyword>
<dbReference type="GO" id="GO:0060785">
    <property type="term" value="P:regulation of apoptosis involved in tissue homeostasis"/>
    <property type="evidence" value="ECO:0007669"/>
    <property type="project" value="Ensembl"/>
</dbReference>
<name>H9GHT2_ANOCA</name>
<evidence type="ECO:0000256" key="15">
    <source>
        <dbReference type="ARBA" id="ARBA00044214"/>
    </source>
</evidence>
<proteinExistence type="inferred from homology"/>
<dbReference type="STRING" id="28377.ENSACAP00000011315"/>
<evidence type="ECO:0000256" key="11">
    <source>
        <dbReference type="ARBA" id="ARBA00022771"/>
    </source>
</evidence>
<dbReference type="PANTHER" id="PTHR10044:SF115">
    <property type="entry name" value="E3 UBIQUITIN-PROTEIN LIGASE XIAP"/>
    <property type="match status" value="1"/>
</dbReference>
<dbReference type="GO" id="GO:0008270">
    <property type="term" value="F:zinc ion binding"/>
    <property type="evidence" value="ECO:0007669"/>
    <property type="project" value="UniProtKB-KW"/>
</dbReference>
<dbReference type="Bgee" id="ENSACAG00000011578">
    <property type="expression patterns" value="Expressed in adrenal gland and 13 other cell types or tissues"/>
</dbReference>
<evidence type="ECO:0000256" key="16">
    <source>
        <dbReference type="ARBA" id="ARBA00044224"/>
    </source>
</evidence>
<dbReference type="GO" id="GO:0070534">
    <property type="term" value="P:protein K63-linked ubiquitination"/>
    <property type="evidence" value="ECO:0007669"/>
    <property type="project" value="Ensembl"/>
</dbReference>
<dbReference type="GO" id="GO:0097039">
    <property type="term" value="P:protein linear polyubiquitination"/>
    <property type="evidence" value="ECO:0007669"/>
    <property type="project" value="Ensembl"/>
</dbReference>
<dbReference type="GO" id="GO:0031398">
    <property type="term" value="P:positive regulation of protein ubiquitination"/>
    <property type="evidence" value="ECO:0000318"/>
    <property type="project" value="GO_Central"/>
</dbReference>
<dbReference type="InterPro" id="IPR050784">
    <property type="entry name" value="IAP"/>
</dbReference>
<dbReference type="FunFam" id="1.10.1170.10:FF:000003">
    <property type="entry name" value="E3 ubiquitin-protein ligase XIAP"/>
    <property type="match status" value="1"/>
</dbReference>
<dbReference type="GeneTree" id="ENSGT00940000158743"/>
<evidence type="ECO:0000313" key="21">
    <source>
        <dbReference type="Proteomes" id="UP000001646"/>
    </source>
</evidence>
<reference evidence="20" key="1">
    <citation type="submission" date="2009-12" db="EMBL/GenBank/DDBJ databases">
        <title>The Genome Sequence of Anolis carolinensis (Green Anole Lizard).</title>
        <authorList>
            <consortium name="The Genome Sequencing Platform"/>
            <person name="Di Palma F."/>
            <person name="Alfoldi J."/>
            <person name="Heiman D."/>
            <person name="Young S."/>
            <person name="Grabherr M."/>
            <person name="Johnson J."/>
            <person name="Lander E.S."/>
            <person name="Lindblad-Toh K."/>
        </authorList>
    </citation>
    <scope>NUCLEOTIDE SEQUENCE [LARGE SCALE GENOMIC DNA]</scope>
    <source>
        <strain evidence="20">JBL SC #1</strain>
    </source>
</reference>
<dbReference type="InterPro" id="IPR001370">
    <property type="entry name" value="BIR_rpt"/>
</dbReference>
<dbReference type="GO" id="GO:0005737">
    <property type="term" value="C:cytoplasm"/>
    <property type="evidence" value="ECO:0000318"/>
    <property type="project" value="GO_Central"/>
</dbReference>
<dbReference type="GO" id="GO:0005634">
    <property type="term" value="C:nucleus"/>
    <property type="evidence" value="ECO:0000318"/>
    <property type="project" value="GO_Central"/>
</dbReference>
<dbReference type="FunFam" id="1.10.1170.10:FF:000008">
    <property type="entry name" value="Putative e3 ubiquitin-protein ligase xiap"/>
    <property type="match status" value="1"/>
</dbReference>
<keyword evidence="13" id="KW-0862">Zinc</keyword>
<dbReference type="GO" id="GO:0016055">
    <property type="term" value="P:Wnt signaling pathway"/>
    <property type="evidence" value="ECO:0007669"/>
    <property type="project" value="UniProtKB-KW"/>
</dbReference>
<dbReference type="InterPro" id="IPR001841">
    <property type="entry name" value="Znf_RING"/>
</dbReference>
<dbReference type="EC" id="2.3.2.27" evidence="4"/>
<evidence type="ECO:0000313" key="20">
    <source>
        <dbReference type="Ensembl" id="ENSACAP00000011315.4"/>
    </source>
</evidence>
<dbReference type="Gene3D" id="1.10.8.10">
    <property type="entry name" value="DNA helicase RuvA subunit, C-terminal domain"/>
    <property type="match status" value="1"/>
</dbReference>
<sequence>MRFYTASAPTTQCYGTLGICHFRSSSAFRTPHFPLSRTVGVAKADQWKTFSPFRLRFPSCITMARNSGAFWEMESFCPKGGLAALASQSRLGSRFLYRPDAAAEEEGSSAIFSSFSLKWRRLVAKGPGRGKLWEPIASGGMTCNGPENSGAGATLEEDPEPELARELSRQQTFASFPSDCPVSSAALAQAGFFYTGERDQVKCFSCHTMVEGWQEGDSAIERHRTIFPECRFINDIDIGRNNTYSLLNCQHASENGSASTSQQQPSLDESSDLDADYLLRTGQVVDLSGSLYPRNPAMCSEEARLRTFHNWPPYAPVTPQDLAHAGLYYTGIGDQVECFCCGGKLKNWEPSDQAWSEHRRHFPRCFFVLGHDVGNLESVANHAGDTELNRSNNVVLPQNPCMADYETRLKTFVAWHYLVSKEQLARAGFYSIGNGDSVACFHCGGGLQEWKAYEDAWEQHAKWFPGCKYVLEEKGQDFVNRVHLTHSLQDSTIEEIEKTSPIKDEELLQSQVVQNAMQMGFTLDEIRKTIEGKRHLSAESYKSVEALVADLINAQKEKILNESWEKELGTEEKLRRLQEEKLCKICMDKTISVVLLPCGHLVACKDCAEAVEKCPLCCAAIVKRQKIYMS</sequence>